<feature type="region of interest" description="Disordered" evidence="1">
    <location>
        <begin position="204"/>
        <end position="232"/>
    </location>
</feature>
<keyword evidence="3" id="KW-1185">Reference proteome</keyword>
<evidence type="ECO:0000256" key="1">
    <source>
        <dbReference type="SAM" id="MobiDB-lite"/>
    </source>
</evidence>
<dbReference type="EMBL" id="VYYT01000046">
    <property type="protein sequence ID" value="KAK2774395.1"/>
    <property type="molecule type" value="Genomic_DNA"/>
</dbReference>
<evidence type="ECO:0000313" key="2">
    <source>
        <dbReference type="EMBL" id="KAK2774395.1"/>
    </source>
</evidence>
<feature type="region of interest" description="Disordered" evidence="1">
    <location>
        <begin position="138"/>
        <end position="159"/>
    </location>
</feature>
<gene>
    <name evidence="2" type="ORF">CKAH01_03628</name>
</gene>
<organism evidence="2 3">
    <name type="scientific">Colletotrichum kahawae</name>
    <name type="common">Coffee berry disease fungus</name>
    <dbReference type="NCBI Taxonomy" id="34407"/>
    <lineage>
        <taxon>Eukaryota</taxon>
        <taxon>Fungi</taxon>
        <taxon>Dikarya</taxon>
        <taxon>Ascomycota</taxon>
        <taxon>Pezizomycotina</taxon>
        <taxon>Sordariomycetes</taxon>
        <taxon>Hypocreomycetidae</taxon>
        <taxon>Glomerellales</taxon>
        <taxon>Glomerellaceae</taxon>
        <taxon>Colletotrichum</taxon>
        <taxon>Colletotrichum gloeosporioides species complex</taxon>
    </lineage>
</organism>
<accession>A0AAD9YT58</accession>
<protein>
    <submittedName>
        <fullName evidence="2">Uncharacterized protein</fullName>
    </submittedName>
</protein>
<name>A0AAD9YT58_COLKA</name>
<dbReference type="AlphaFoldDB" id="A0AAD9YT58"/>
<dbReference type="Proteomes" id="UP001281614">
    <property type="component" value="Unassembled WGS sequence"/>
</dbReference>
<evidence type="ECO:0000313" key="3">
    <source>
        <dbReference type="Proteomes" id="UP001281614"/>
    </source>
</evidence>
<comment type="caution">
    <text evidence="2">The sequence shown here is derived from an EMBL/GenBank/DDBJ whole genome shotgun (WGS) entry which is preliminary data.</text>
</comment>
<reference evidence="2" key="1">
    <citation type="submission" date="2023-02" db="EMBL/GenBank/DDBJ databases">
        <title>Colletotrichum kahawae CIFC_Que2 genome sequencing and assembly.</title>
        <authorList>
            <person name="Baroncelli R."/>
        </authorList>
    </citation>
    <scope>NUCLEOTIDE SEQUENCE</scope>
    <source>
        <strain evidence="2">CIFC_Que2</strain>
    </source>
</reference>
<sequence length="321" mass="34890">MIPTIRPESASTQTINQPSLQLSSILPRRQKVALHPDTLPKQRPARHDNRERNPVTPSGLLQTGSSALICTSPSSCIPLQLDSSSRQVHDTLEATLSSALSLPSQVNQGSQLASNLAALLACSLLLSPSIRTADTQQETGVHRTAPHRTTSPQFQVPRRASRCAAVPNIGRPATGTPQGLISSILLQLERRESDRSLARSALLSSLPVSPRPSQDKAHSHFHQRPCQRQRQSFSHSSLVSDPLWSGLSRAVAAADTTPPHLSLLPPRFRSGRTQLTSSHHHHLCAVQTIPYNTQRTFVVVAVVSVFSSRLVFPTDDPTSPR</sequence>
<proteinExistence type="predicted"/>
<feature type="region of interest" description="Disordered" evidence="1">
    <location>
        <begin position="34"/>
        <end position="61"/>
    </location>
</feature>